<sequence>MLYHLATLVGICDKHSFKYYKGLLGDRKIFGKIFKKWYHLILRAEIL</sequence>
<dbReference type="Proteomes" id="UP000076858">
    <property type="component" value="Unassembled WGS sequence"/>
</dbReference>
<reference evidence="1 2" key="1">
    <citation type="submission" date="2016-03" db="EMBL/GenBank/DDBJ databases">
        <title>EvidentialGene: Evidence-directed Construction of Genes on Genomes.</title>
        <authorList>
            <person name="Gilbert D.G."/>
            <person name="Choi J.-H."/>
            <person name="Mockaitis K."/>
            <person name="Colbourne J."/>
            <person name="Pfrender M."/>
        </authorList>
    </citation>
    <scope>NUCLEOTIDE SEQUENCE [LARGE SCALE GENOMIC DNA]</scope>
    <source>
        <strain evidence="1 2">Xinb3</strain>
        <tissue evidence="1">Complete organism</tissue>
    </source>
</reference>
<evidence type="ECO:0000313" key="2">
    <source>
        <dbReference type="Proteomes" id="UP000076858"/>
    </source>
</evidence>
<dbReference type="AlphaFoldDB" id="A0A164E5M7"/>
<comment type="caution">
    <text evidence="1">The sequence shown here is derived from an EMBL/GenBank/DDBJ whole genome shotgun (WGS) entry which is preliminary data.</text>
</comment>
<keyword evidence="2" id="KW-1185">Reference proteome</keyword>
<gene>
    <name evidence="1" type="ORF">APZ42_009197</name>
</gene>
<protein>
    <submittedName>
        <fullName evidence="1">Uncharacterized protein</fullName>
    </submittedName>
</protein>
<accession>A0A164E5M7</accession>
<name>A0A164E5M7_9CRUS</name>
<organism evidence="1 2">
    <name type="scientific">Daphnia magna</name>
    <dbReference type="NCBI Taxonomy" id="35525"/>
    <lineage>
        <taxon>Eukaryota</taxon>
        <taxon>Metazoa</taxon>
        <taxon>Ecdysozoa</taxon>
        <taxon>Arthropoda</taxon>
        <taxon>Crustacea</taxon>
        <taxon>Branchiopoda</taxon>
        <taxon>Diplostraca</taxon>
        <taxon>Cladocera</taxon>
        <taxon>Anomopoda</taxon>
        <taxon>Daphniidae</taxon>
        <taxon>Daphnia</taxon>
    </lineage>
</organism>
<dbReference type="EMBL" id="LRGB01024888">
    <property type="protein sequence ID" value="KZR96453.1"/>
    <property type="molecule type" value="Genomic_DNA"/>
</dbReference>
<evidence type="ECO:0000313" key="1">
    <source>
        <dbReference type="EMBL" id="KZR96453.1"/>
    </source>
</evidence>
<proteinExistence type="predicted"/>